<dbReference type="InParanoid" id="A0A067LV56"/>
<accession>A0A067LV56</accession>
<dbReference type="EMBL" id="KL198153">
    <property type="protein sequence ID" value="KDQ06145.1"/>
    <property type="molecule type" value="Genomic_DNA"/>
</dbReference>
<evidence type="ECO:0000313" key="2">
    <source>
        <dbReference type="EMBL" id="KDQ06145.1"/>
    </source>
</evidence>
<gene>
    <name evidence="2" type="ORF">BOTBODRAFT_49535</name>
</gene>
<dbReference type="Proteomes" id="UP000027195">
    <property type="component" value="Unassembled WGS sequence"/>
</dbReference>
<reference evidence="3" key="1">
    <citation type="journal article" date="2014" name="Proc. Natl. Acad. Sci. U.S.A.">
        <title>Extensive sampling of basidiomycete genomes demonstrates inadequacy of the white-rot/brown-rot paradigm for wood decay fungi.</title>
        <authorList>
            <person name="Riley R."/>
            <person name="Salamov A.A."/>
            <person name="Brown D.W."/>
            <person name="Nagy L.G."/>
            <person name="Floudas D."/>
            <person name="Held B.W."/>
            <person name="Levasseur A."/>
            <person name="Lombard V."/>
            <person name="Morin E."/>
            <person name="Otillar R."/>
            <person name="Lindquist E.A."/>
            <person name="Sun H."/>
            <person name="LaButti K.M."/>
            <person name="Schmutz J."/>
            <person name="Jabbour D."/>
            <person name="Luo H."/>
            <person name="Baker S.E."/>
            <person name="Pisabarro A.G."/>
            <person name="Walton J.D."/>
            <person name="Blanchette R.A."/>
            <person name="Henrissat B."/>
            <person name="Martin F."/>
            <person name="Cullen D."/>
            <person name="Hibbett D.S."/>
            <person name="Grigoriev I.V."/>
        </authorList>
    </citation>
    <scope>NUCLEOTIDE SEQUENCE [LARGE SCALE GENOMIC DNA]</scope>
    <source>
        <strain evidence="3">FD-172 SS1</strain>
    </source>
</reference>
<dbReference type="AlphaFoldDB" id="A0A067LV56"/>
<keyword evidence="3" id="KW-1185">Reference proteome</keyword>
<proteinExistence type="predicted"/>
<protein>
    <submittedName>
        <fullName evidence="2">Uncharacterized protein</fullName>
    </submittedName>
</protein>
<feature type="region of interest" description="Disordered" evidence="1">
    <location>
        <begin position="1"/>
        <end position="64"/>
    </location>
</feature>
<evidence type="ECO:0000256" key="1">
    <source>
        <dbReference type="SAM" id="MobiDB-lite"/>
    </source>
</evidence>
<organism evidence="2 3">
    <name type="scientific">Botryobasidium botryosum (strain FD-172 SS1)</name>
    <dbReference type="NCBI Taxonomy" id="930990"/>
    <lineage>
        <taxon>Eukaryota</taxon>
        <taxon>Fungi</taxon>
        <taxon>Dikarya</taxon>
        <taxon>Basidiomycota</taxon>
        <taxon>Agaricomycotina</taxon>
        <taxon>Agaricomycetes</taxon>
        <taxon>Cantharellales</taxon>
        <taxon>Botryobasidiaceae</taxon>
        <taxon>Botryobasidium</taxon>
    </lineage>
</organism>
<name>A0A067LV56_BOTB1</name>
<dbReference type="HOGENOM" id="CLU_918238_0_0_1"/>
<evidence type="ECO:0000313" key="3">
    <source>
        <dbReference type="Proteomes" id="UP000027195"/>
    </source>
</evidence>
<sequence>MARKRFNPFATEEGMSGPSMSTTNAHAFVKLKPGGTRSPSPLSLPSVLPPPSMGGLRPSKHSRCPSHAVHNNFEYKAYERHPAYHMGVAALIDQAQRLYEQTNADLIVLAALPESGNTVRYFSPGLLNDPNARVLCESFPGTFEDAIAPRREVFKSKQVLLYNAQCRGIAPGSPDLASAAALSSTAPAPELPPELAEYLDYIGADSDQWGEVEAIWADQNRWGLMVSALRCLEHSEIFTPQLEAAAELRWLYSRVLVFNAAAYVKKEAWRPAIFSVHFREKKTRAVQAGFAKENVCGGIATGL</sequence>